<keyword evidence="3" id="KW-1185">Reference proteome</keyword>
<name>A0A1Y1ZMG9_9PLEO</name>
<comment type="caution">
    <text evidence="2">The sequence shown here is derived from an EMBL/GenBank/DDBJ whole genome shotgun (WGS) entry which is preliminary data.</text>
</comment>
<evidence type="ECO:0000313" key="3">
    <source>
        <dbReference type="Proteomes" id="UP000193144"/>
    </source>
</evidence>
<dbReference type="AlphaFoldDB" id="A0A1Y1ZMG9"/>
<gene>
    <name evidence="2" type="ORF">BCR34DRAFT_565324</name>
</gene>
<accession>A0A1Y1ZMG9</accession>
<reference evidence="2 3" key="1">
    <citation type="submission" date="2016-07" db="EMBL/GenBank/DDBJ databases">
        <title>Pervasive Adenine N6-methylation of Active Genes in Fungi.</title>
        <authorList>
            <consortium name="DOE Joint Genome Institute"/>
            <person name="Mondo S.J."/>
            <person name="Dannebaum R.O."/>
            <person name="Kuo R.C."/>
            <person name="Labutti K."/>
            <person name="Haridas S."/>
            <person name="Kuo A."/>
            <person name="Salamov A."/>
            <person name="Ahrendt S.R."/>
            <person name="Lipzen A."/>
            <person name="Sullivan W."/>
            <person name="Andreopoulos W.B."/>
            <person name="Clum A."/>
            <person name="Lindquist E."/>
            <person name="Daum C."/>
            <person name="Ramamoorthy G.K."/>
            <person name="Gryganskyi A."/>
            <person name="Culley D."/>
            <person name="Magnuson J.K."/>
            <person name="James T.Y."/>
            <person name="O'Malley M.A."/>
            <person name="Stajich J.E."/>
            <person name="Spatafora J.W."/>
            <person name="Visel A."/>
            <person name="Grigoriev I.V."/>
        </authorList>
    </citation>
    <scope>NUCLEOTIDE SEQUENCE [LARGE SCALE GENOMIC DNA]</scope>
    <source>
        <strain evidence="2 3">CBS 115471</strain>
    </source>
</reference>
<evidence type="ECO:0000256" key="1">
    <source>
        <dbReference type="SAM" id="SignalP"/>
    </source>
</evidence>
<evidence type="ECO:0000313" key="2">
    <source>
        <dbReference type="EMBL" id="ORY11420.1"/>
    </source>
</evidence>
<keyword evidence="1" id="KW-0732">Signal</keyword>
<sequence length="147" mass="16218">MLSAPLAAVRFSFWATLVCCADLPDREGPPPDTGSLLLQPLRFLWPQDGPDVPLHRQMEGAFRLSLALRHLGYDGDPPLSCASLADSSGRSGKRWTWRFQPLNRPLGSQGHRGCSLAWAQPGLGLAECYELVFSPLFGCWSRGRPRT</sequence>
<feature type="chain" id="PRO_5012621172" evidence="1">
    <location>
        <begin position="21"/>
        <end position="147"/>
    </location>
</feature>
<dbReference type="EMBL" id="MCFA01000061">
    <property type="protein sequence ID" value="ORY11420.1"/>
    <property type="molecule type" value="Genomic_DNA"/>
</dbReference>
<proteinExistence type="predicted"/>
<dbReference type="Proteomes" id="UP000193144">
    <property type="component" value="Unassembled WGS sequence"/>
</dbReference>
<protein>
    <submittedName>
        <fullName evidence="2">Uncharacterized protein</fullName>
    </submittedName>
</protein>
<organism evidence="2 3">
    <name type="scientific">Clohesyomyces aquaticus</name>
    <dbReference type="NCBI Taxonomy" id="1231657"/>
    <lineage>
        <taxon>Eukaryota</taxon>
        <taxon>Fungi</taxon>
        <taxon>Dikarya</taxon>
        <taxon>Ascomycota</taxon>
        <taxon>Pezizomycotina</taxon>
        <taxon>Dothideomycetes</taxon>
        <taxon>Pleosporomycetidae</taxon>
        <taxon>Pleosporales</taxon>
        <taxon>Lindgomycetaceae</taxon>
        <taxon>Clohesyomyces</taxon>
    </lineage>
</organism>
<feature type="signal peptide" evidence="1">
    <location>
        <begin position="1"/>
        <end position="20"/>
    </location>
</feature>